<dbReference type="Gene3D" id="3.40.50.1820">
    <property type="entry name" value="alpha/beta hydrolase"/>
    <property type="match status" value="1"/>
</dbReference>
<dbReference type="InterPro" id="IPR029058">
    <property type="entry name" value="AB_hydrolase_fold"/>
</dbReference>
<evidence type="ECO:0000313" key="4">
    <source>
        <dbReference type="Proteomes" id="UP001527090"/>
    </source>
</evidence>
<name>A0ABT4E9A5_PAEAL</name>
<comment type="caution">
    <text evidence="3">The sequence shown here is derived from an EMBL/GenBank/DDBJ whole genome shotgun (WGS) entry which is preliminary data.</text>
</comment>
<evidence type="ECO:0000259" key="2">
    <source>
        <dbReference type="Pfam" id="PF00561"/>
    </source>
</evidence>
<dbReference type="InterPro" id="IPR050266">
    <property type="entry name" value="AB_hydrolase_sf"/>
</dbReference>
<keyword evidence="4" id="KW-1185">Reference proteome</keyword>
<dbReference type="InterPro" id="IPR000073">
    <property type="entry name" value="AB_hydrolase_1"/>
</dbReference>
<dbReference type="Pfam" id="PF00561">
    <property type="entry name" value="Abhydrolase_1"/>
    <property type="match status" value="1"/>
</dbReference>
<dbReference type="GO" id="GO:0016787">
    <property type="term" value="F:hydrolase activity"/>
    <property type="evidence" value="ECO:0007669"/>
    <property type="project" value="UniProtKB-KW"/>
</dbReference>
<dbReference type="PANTHER" id="PTHR43798:SF31">
    <property type="entry name" value="AB HYDROLASE SUPERFAMILY PROTEIN YCLE"/>
    <property type="match status" value="1"/>
</dbReference>
<dbReference type="PANTHER" id="PTHR43798">
    <property type="entry name" value="MONOACYLGLYCEROL LIPASE"/>
    <property type="match status" value="1"/>
</dbReference>
<dbReference type="EMBL" id="JAMDLY010000011">
    <property type="protein sequence ID" value="MCY9530324.1"/>
    <property type="molecule type" value="Genomic_DNA"/>
</dbReference>
<protein>
    <submittedName>
        <fullName evidence="3">Alpha/beta hydrolase</fullName>
    </submittedName>
</protein>
<dbReference type="SUPFAM" id="SSF53474">
    <property type="entry name" value="alpha/beta-Hydrolases"/>
    <property type="match status" value="1"/>
</dbReference>
<evidence type="ECO:0000313" key="3">
    <source>
        <dbReference type="EMBL" id="MCY9530324.1"/>
    </source>
</evidence>
<gene>
    <name evidence="3" type="ORF">M5X04_13450</name>
</gene>
<dbReference type="Proteomes" id="UP001527090">
    <property type="component" value="Unassembled WGS sequence"/>
</dbReference>
<proteinExistence type="predicted"/>
<keyword evidence="1 3" id="KW-0378">Hydrolase</keyword>
<reference evidence="3 4" key="1">
    <citation type="submission" date="2022-05" db="EMBL/GenBank/DDBJ databases">
        <title>Genome Sequencing of Bee-Associated Microbes.</title>
        <authorList>
            <person name="Dunlap C."/>
        </authorList>
    </citation>
    <scope>NUCLEOTIDE SEQUENCE [LARGE SCALE GENOMIC DNA]</scope>
    <source>
        <strain evidence="3 4">NRRL NRS-750</strain>
    </source>
</reference>
<evidence type="ECO:0000256" key="1">
    <source>
        <dbReference type="ARBA" id="ARBA00022801"/>
    </source>
</evidence>
<organism evidence="3 4">
    <name type="scientific">Paenibacillus alvei</name>
    <name type="common">Bacillus alvei</name>
    <dbReference type="NCBI Taxonomy" id="44250"/>
    <lineage>
        <taxon>Bacteria</taxon>
        <taxon>Bacillati</taxon>
        <taxon>Bacillota</taxon>
        <taxon>Bacilli</taxon>
        <taxon>Bacillales</taxon>
        <taxon>Paenibacillaceae</taxon>
        <taxon>Paenibacillus</taxon>
    </lineage>
</organism>
<dbReference type="RefSeq" id="WP_081819909.1">
    <property type="nucleotide sequence ID" value="NZ_JAMDLY010000011.1"/>
</dbReference>
<feature type="domain" description="AB hydrolase-1" evidence="2">
    <location>
        <begin position="21"/>
        <end position="120"/>
    </location>
</feature>
<sequence length="261" mass="29621">MPHITCNNMDMFVEQLGVGFPVIFLHSGFSRGILAFASQILDFQSKYACYFPDFRGHGRTRSGSLEWSTPQHADDIIALMNRLGIQQAHLIGYGMGGGVGLYCAIHHPDRVTSLTSIGQSGYVASYGSEEFEPEWLLENDGHAFIRLMEDRHREAHKGNWQEFLRQKLKDWRTYPQLSEEQFRGISCPTLFIAGQHDPYAPEEDVMKVTSLIPNSRYLIIEGASHRPHMIREQPILVNDTILAFLEEVERANEQASAVCHT</sequence>
<accession>A0ABT4E9A5</accession>